<dbReference type="InterPro" id="IPR022031">
    <property type="entry name" value="Rif1_N"/>
</dbReference>
<dbReference type="InterPro" id="IPR016024">
    <property type="entry name" value="ARM-type_fold"/>
</dbReference>
<dbReference type="PANTHER" id="PTHR22928">
    <property type="entry name" value="TELOMERE-ASSOCIATED PROTEIN RIF1"/>
    <property type="match status" value="1"/>
</dbReference>
<feature type="compositionally biased region" description="Low complexity" evidence="7">
    <location>
        <begin position="1054"/>
        <end position="1064"/>
    </location>
</feature>
<evidence type="ECO:0000313" key="10">
    <source>
        <dbReference type="Proteomes" id="UP000002624"/>
    </source>
</evidence>
<sequence length="1526" mass="169954">MVEVLSFSALPARPPTPPRSSSLKSAVLKSDIQQLPSHQAPLSTPSDGFSSPPNLSPFPQSSGLSKRHIPDEGALADQVETFSQYIRRDICEVSGIYQPLDIKLVRQALKLLAMFIYEPNFSSRLPDDLEDFVIDHAIASLQNPNVPKTVAIEYMRVLSMQKCSPKVMTSNRVTLLLSVLKDITNRVEGKAVLAHRLAIYRELLLLPQSTMASHADLWMDHLITALLHNLKDIRTRAIKVGKLAAMAMGPNTTVSVALREVLDVTLENGSLFVAELCDRLSAMISSPDSGSQVPQIWSVIILLLRTKRWSIDNWPHLKDWLLVIQRCFNCSDIMTKSQALMAWDLFVYALSPNESTSTDITKILFRPILSQIERKKSDKQGILVNQAFTSYHRLLYYAFRPSASHSRLAFFWTIYIGNPFSGNLNSDPTNNERLCRILSYLLWNQQPKIWEEDKIGIIKGTTLEPEDLPRLDCRWIRSRLPIILPVFKSLFKSSAWNDDDIAKSGIGLSWTNLSKALSDAGSNEITPSSESMQAIASILGTLQRVWRTAPLSLNANGDTRNDTFYKRFQFLLTTVVSSTGPTIFTDKLFAQISQDRFQTATTPAHNRQSVDNNVKSPLLHLLHLITFSPLPSSTISPAYFQLLHVIIEMGVQGKTSRYAKLEVLRQFADLLLEQSGNVSDVNLECLSNCHHVWQSIAKLAKGYLLAFPMRTEIMKRDGSAPNDYENVITILVAGSRLESSFSEWSLLLDSFSSVVRAEKGEASLTGILETLSETISSQPLAAVAGNCAALLDLLEFTSVQEQPPSPTHPSINKSPFAYRQIQHHSGNKLIELTGKVLKEIYVELAGTDHSRIVRFLASTTKLIDRCPSSFGPILLSELQDSLGLWITDRDGVLTSRPDVGNNISASARELILSTTKLLQKSAESKDTLLQKLSTLVTSGLESRHKFTANQFIKLWNNSFGSRTTLEYPENVEKALRRLKPFVHLSLPNFPQEENSTIDLSSPDFLSSQEDMVESETPIKLLDSTSKIYKAFSPSPAQSTTPSSTNKACRRKRSTPSTSKLSTPKPRLRHDDSQIRFVPVDSSPAPNAGNEENFPDRSPTSTPETSVVQLDQMVKSPLISVLDIVSRQSEDPSSSPPQISHHENRSIEASETKRICDVKNQEIVMSDDLSSPPRSSPTPISGDPSHRRSMFSSRKTAEWKATRTNKVINPEPKDITSQGDYPSIFPTQDADLVPSEESENNGHSNSSNPNCPFSNIEVDRIDIIPDSFSNDLERQIASQLEQDLELSMDMEVSSKGTPEPNASIVTRSMKRKRDDKSSHERDRIKRVSPNRRSKVVVDESVASEKIPSHQENITCGNEVVPSKRPSRSSRKKTNSILDSAKIINPSQEIGKPAHCPNHRKSKKRRSLRLSGQPALPAPSVEQRDEQMAHQMSPDSEMAKNTAADVEMSNQTDHPYSKEGDLAGSMEQETRSGKPETSGAGILASLRSVLGSIRTVTFGRRMLREIEDVMFDIKVEAHDAERRHNENA</sequence>
<dbReference type="Pfam" id="PF12231">
    <property type="entry name" value="Rif1_N"/>
    <property type="match status" value="1"/>
</dbReference>
<reference evidence="10" key="1">
    <citation type="submission" date="2009-05" db="EMBL/GenBank/DDBJ databases">
        <title>The genome sequence of Ajellomyces capsulatus strain H143.</title>
        <authorList>
            <person name="Champion M."/>
            <person name="Cuomo C.A."/>
            <person name="Ma L.-J."/>
            <person name="Henn M.R."/>
            <person name="Sil A."/>
            <person name="Goldman B."/>
            <person name="Young S.K."/>
            <person name="Kodira C.D."/>
            <person name="Zeng Q."/>
            <person name="Koehrsen M."/>
            <person name="Alvarado L."/>
            <person name="Berlin A.M."/>
            <person name="Borenstein D."/>
            <person name="Chen Z."/>
            <person name="Engels R."/>
            <person name="Freedman E."/>
            <person name="Gellesch M."/>
            <person name="Goldberg J."/>
            <person name="Griggs A."/>
            <person name="Gujja S."/>
            <person name="Heiman D.I."/>
            <person name="Hepburn T.A."/>
            <person name="Howarth C."/>
            <person name="Jen D."/>
            <person name="Larson L."/>
            <person name="Lewis B."/>
            <person name="Mehta T."/>
            <person name="Park D."/>
            <person name="Pearson M."/>
            <person name="Roberts A."/>
            <person name="Saif S."/>
            <person name="Shea T.D."/>
            <person name="Shenoy N."/>
            <person name="Sisk P."/>
            <person name="Stolte C."/>
            <person name="Sykes S."/>
            <person name="Walk T."/>
            <person name="White J."/>
            <person name="Yandava C."/>
            <person name="Klein B."/>
            <person name="McEwen J.G."/>
            <person name="Puccia R."/>
            <person name="Goldman G.H."/>
            <person name="Felipe M.S."/>
            <person name="Nino-Vega G."/>
            <person name="San-Blas G."/>
            <person name="Taylor J.W."/>
            <person name="Mendoza L."/>
            <person name="Galagan J.E."/>
            <person name="Nusbaum C."/>
            <person name="Birren B.W."/>
        </authorList>
    </citation>
    <scope>NUCLEOTIDE SEQUENCE [LARGE SCALE GENOMIC DNA]</scope>
    <source>
        <strain evidence="10">H143</strain>
    </source>
</reference>
<dbReference type="VEuPathDB" id="FungiDB:HCDG_01071"/>
<dbReference type="STRING" id="544712.C6H2Y9"/>
<evidence type="ECO:0000313" key="9">
    <source>
        <dbReference type="EMBL" id="EER45492.1"/>
    </source>
</evidence>
<evidence type="ECO:0000256" key="5">
    <source>
        <dbReference type="ARBA" id="ARBA00023242"/>
    </source>
</evidence>
<feature type="region of interest" description="Disordered" evidence="7">
    <location>
        <begin position="1289"/>
        <end position="1477"/>
    </location>
</feature>
<feature type="compositionally biased region" description="Low complexity" evidence="7">
    <location>
        <begin position="1240"/>
        <end position="1252"/>
    </location>
</feature>
<evidence type="ECO:0000256" key="4">
    <source>
        <dbReference type="ARBA" id="ARBA00022895"/>
    </source>
</evidence>
<keyword evidence="4" id="KW-0779">Telomere</keyword>
<dbReference type="GO" id="GO:0005634">
    <property type="term" value="C:nucleus"/>
    <property type="evidence" value="ECO:0007669"/>
    <property type="project" value="UniProtKB-SubCell"/>
</dbReference>
<feature type="compositionally biased region" description="Low complexity" evidence="7">
    <location>
        <begin position="1032"/>
        <end position="1044"/>
    </location>
</feature>
<keyword evidence="3" id="KW-0158">Chromosome</keyword>
<feature type="region of interest" description="Disordered" evidence="7">
    <location>
        <begin position="1"/>
        <end position="67"/>
    </location>
</feature>
<protein>
    <submittedName>
        <fullName evidence="9">Telomere length regulator protein</fullName>
    </submittedName>
</protein>
<feature type="compositionally biased region" description="Polar residues" evidence="7">
    <location>
        <begin position="31"/>
        <end position="64"/>
    </location>
</feature>
<feature type="region of interest" description="Disordered" evidence="7">
    <location>
        <begin position="1031"/>
        <end position="1104"/>
    </location>
</feature>
<dbReference type="Proteomes" id="UP000002624">
    <property type="component" value="Unassembled WGS sequence"/>
</dbReference>
<dbReference type="GO" id="GO:0140445">
    <property type="term" value="C:chromosome, telomeric repeat region"/>
    <property type="evidence" value="ECO:0007669"/>
    <property type="project" value="TreeGrafter"/>
</dbReference>
<feature type="compositionally biased region" description="Basic residues" evidence="7">
    <location>
        <begin position="1395"/>
        <end position="1406"/>
    </location>
</feature>
<dbReference type="GO" id="GO:0000723">
    <property type="term" value="P:telomere maintenance"/>
    <property type="evidence" value="ECO:0007669"/>
    <property type="project" value="TreeGrafter"/>
</dbReference>
<feature type="compositionally biased region" description="Basic residues" evidence="7">
    <location>
        <begin position="1363"/>
        <end position="1372"/>
    </location>
</feature>
<feature type="region of interest" description="Disordered" evidence="7">
    <location>
        <begin position="1125"/>
        <end position="1252"/>
    </location>
</feature>
<dbReference type="OrthoDB" id="5399929at2759"/>
<dbReference type="OMA" id="FMTPPHL"/>
<keyword evidence="6" id="KW-0131">Cell cycle</keyword>
<feature type="compositionally biased region" description="Basic and acidic residues" evidence="7">
    <location>
        <begin position="1139"/>
        <end position="1159"/>
    </location>
</feature>
<evidence type="ECO:0000256" key="2">
    <source>
        <dbReference type="ARBA" id="ARBA00004574"/>
    </source>
</evidence>
<accession>C6H2Y9</accession>
<evidence type="ECO:0000256" key="6">
    <source>
        <dbReference type="ARBA" id="ARBA00023306"/>
    </source>
</evidence>
<dbReference type="EMBL" id="GG692419">
    <property type="protein sequence ID" value="EER45492.1"/>
    <property type="molecule type" value="Genomic_DNA"/>
</dbReference>
<evidence type="ECO:0000256" key="3">
    <source>
        <dbReference type="ARBA" id="ARBA00022454"/>
    </source>
</evidence>
<comment type="subcellular location">
    <subcellularLocation>
        <location evidence="2">Chromosome</location>
        <location evidence="2">Telomere</location>
    </subcellularLocation>
    <subcellularLocation>
        <location evidence="1">Nucleus</location>
    </subcellularLocation>
</comment>
<dbReference type="SUPFAM" id="SSF48371">
    <property type="entry name" value="ARM repeat"/>
    <property type="match status" value="1"/>
</dbReference>
<evidence type="ECO:0000256" key="1">
    <source>
        <dbReference type="ARBA" id="ARBA00004123"/>
    </source>
</evidence>
<organism evidence="9 10">
    <name type="scientific">Ajellomyces capsulatus (strain H143)</name>
    <name type="common">Darling's disease fungus</name>
    <name type="synonym">Histoplasma capsulatum</name>
    <dbReference type="NCBI Taxonomy" id="544712"/>
    <lineage>
        <taxon>Eukaryota</taxon>
        <taxon>Fungi</taxon>
        <taxon>Dikarya</taxon>
        <taxon>Ascomycota</taxon>
        <taxon>Pezizomycotina</taxon>
        <taxon>Eurotiomycetes</taxon>
        <taxon>Eurotiomycetidae</taxon>
        <taxon>Onygenales</taxon>
        <taxon>Ajellomycetaceae</taxon>
        <taxon>Histoplasma</taxon>
    </lineage>
</organism>
<feature type="compositionally biased region" description="Basic and acidic residues" evidence="7">
    <location>
        <begin position="1311"/>
        <end position="1324"/>
    </location>
</feature>
<feature type="domain" description="Telomere-associated protein Rif1 N-terminal" evidence="8">
    <location>
        <begin position="67"/>
        <end position="416"/>
    </location>
</feature>
<feature type="compositionally biased region" description="Low complexity" evidence="7">
    <location>
        <begin position="1169"/>
        <end position="1180"/>
    </location>
</feature>
<keyword evidence="5" id="KW-0539">Nucleus</keyword>
<evidence type="ECO:0000259" key="8">
    <source>
        <dbReference type="Pfam" id="PF12231"/>
    </source>
</evidence>
<dbReference type="HOGENOM" id="CLU_002628_0_0_1"/>
<dbReference type="PANTHER" id="PTHR22928:SF3">
    <property type="entry name" value="TELOMERE-ASSOCIATED PROTEIN RIF1"/>
    <property type="match status" value="1"/>
</dbReference>
<name>C6H2Y9_AJECH</name>
<evidence type="ECO:0000256" key="7">
    <source>
        <dbReference type="SAM" id="MobiDB-lite"/>
    </source>
</evidence>
<gene>
    <name evidence="9" type="ORF">HCDG_01071</name>
</gene>
<proteinExistence type="predicted"/>